<proteinExistence type="predicted"/>
<reference evidence="2 3" key="1">
    <citation type="journal article" date="2020" name="Mol. Biol. Evol.">
        <title>Distinct Expression and Methylation Patterns for Genes with Different Fates following a Single Whole-Genome Duplication in Flowering Plants.</title>
        <authorList>
            <person name="Shi T."/>
            <person name="Rahmani R.S."/>
            <person name="Gugger P.F."/>
            <person name="Wang M."/>
            <person name="Li H."/>
            <person name="Zhang Y."/>
            <person name="Li Z."/>
            <person name="Wang Q."/>
            <person name="Van de Peer Y."/>
            <person name="Marchal K."/>
            <person name="Chen J."/>
        </authorList>
    </citation>
    <scope>NUCLEOTIDE SEQUENCE [LARGE SCALE GENOMIC DNA]</scope>
    <source>
        <tissue evidence="2">Leaf</tissue>
    </source>
</reference>
<comment type="caution">
    <text evidence="2">The sequence shown here is derived from an EMBL/GenBank/DDBJ whole genome shotgun (WGS) entry which is preliminary data.</text>
</comment>
<evidence type="ECO:0000313" key="3">
    <source>
        <dbReference type="Proteomes" id="UP000607653"/>
    </source>
</evidence>
<dbReference type="AlphaFoldDB" id="A0A822ZFH7"/>
<name>A0A822ZFH7_NELNU</name>
<keyword evidence="3" id="KW-1185">Reference proteome</keyword>
<protein>
    <submittedName>
        <fullName evidence="2">Uncharacterized protein</fullName>
    </submittedName>
</protein>
<dbReference type="Proteomes" id="UP000607653">
    <property type="component" value="Unassembled WGS sequence"/>
</dbReference>
<sequence length="122" mass="13662">MGFKEGRRQPRGHLSQEDTWAILSVRMAKVSTRFVTWSSLFLFYCIGRSKEQSEVAGSGWKVASVQGDEAPIRGEIFGRGGARGWQEAMRRFQAKAVCPPEGHPIRERPAPSEGNAKIWRAT</sequence>
<feature type="region of interest" description="Disordered" evidence="1">
    <location>
        <begin position="99"/>
        <end position="122"/>
    </location>
</feature>
<gene>
    <name evidence="2" type="ORF">HUJ06_002102</name>
</gene>
<evidence type="ECO:0000256" key="1">
    <source>
        <dbReference type="SAM" id="MobiDB-lite"/>
    </source>
</evidence>
<evidence type="ECO:0000313" key="2">
    <source>
        <dbReference type="EMBL" id="DAD43872.1"/>
    </source>
</evidence>
<dbReference type="EMBL" id="DUZY01000006">
    <property type="protein sequence ID" value="DAD43872.1"/>
    <property type="molecule type" value="Genomic_DNA"/>
</dbReference>
<accession>A0A822ZFH7</accession>
<organism evidence="2 3">
    <name type="scientific">Nelumbo nucifera</name>
    <name type="common">Sacred lotus</name>
    <dbReference type="NCBI Taxonomy" id="4432"/>
    <lineage>
        <taxon>Eukaryota</taxon>
        <taxon>Viridiplantae</taxon>
        <taxon>Streptophyta</taxon>
        <taxon>Embryophyta</taxon>
        <taxon>Tracheophyta</taxon>
        <taxon>Spermatophyta</taxon>
        <taxon>Magnoliopsida</taxon>
        <taxon>Proteales</taxon>
        <taxon>Nelumbonaceae</taxon>
        <taxon>Nelumbo</taxon>
    </lineage>
</organism>